<comment type="caution">
    <text evidence="2">The sequence shown here is derived from an EMBL/GenBank/DDBJ whole genome shotgun (WGS) entry which is preliminary data.</text>
</comment>
<accession>A0A3L6LHD5</accession>
<name>A0A3L6LHD5_9TRYP</name>
<evidence type="ECO:0000313" key="3">
    <source>
        <dbReference type="Proteomes" id="UP000266743"/>
    </source>
</evidence>
<organism evidence="2 3">
    <name type="scientific">Trypanosoma brucei equiperdum</name>
    <dbReference type="NCBI Taxonomy" id="630700"/>
    <lineage>
        <taxon>Eukaryota</taxon>
        <taxon>Discoba</taxon>
        <taxon>Euglenozoa</taxon>
        <taxon>Kinetoplastea</taxon>
        <taxon>Metakinetoplastina</taxon>
        <taxon>Trypanosomatida</taxon>
        <taxon>Trypanosomatidae</taxon>
        <taxon>Trypanosoma</taxon>
    </lineage>
</organism>
<evidence type="ECO:0000313" key="2">
    <source>
        <dbReference type="EMBL" id="RHW74050.1"/>
    </source>
</evidence>
<dbReference type="Proteomes" id="UP000266743">
    <property type="component" value="Chromosome 2"/>
</dbReference>
<proteinExistence type="predicted"/>
<sequence>MKAPFALKRSVWFPDIADKQLEEAWHKFEERVEEVGAFPRYVFEEGPYFKRKAEVAFALENIETREQRRLYVKVLRDGKWNESFALHCFVKNARVRGEGGIEGFVCISRSKSLRRKIIHRLAKIQRDGHRYHRGFVSCDTLPFWFEDDCVEGPEFPDPLRVFVKMIKPPPIVEWAKKKAR</sequence>
<dbReference type="EMBL" id="QSBY01000002">
    <property type="protein sequence ID" value="RHW74050.1"/>
    <property type="molecule type" value="Genomic_DNA"/>
</dbReference>
<reference evidence="2 3" key="1">
    <citation type="submission" date="2018-09" db="EMBL/GenBank/DDBJ databases">
        <title>whole genome sequence of T. equiperdum IVM-t1 strain.</title>
        <authorList>
            <person name="Suganuma K."/>
        </authorList>
    </citation>
    <scope>NUCLEOTIDE SEQUENCE [LARGE SCALE GENOMIC DNA]</scope>
    <source>
        <strain evidence="2 3">IVM-t1</strain>
    </source>
</reference>
<dbReference type="Pfam" id="PF07999">
    <property type="entry name" value="RHSP"/>
    <property type="match status" value="1"/>
</dbReference>
<dbReference type="InterPro" id="IPR046836">
    <property type="entry name" value="RHS_C"/>
</dbReference>
<gene>
    <name evidence="2" type="ORF">DPX39_020024700</name>
</gene>
<evidence type="ECO:0000259" key="1">
    <source>
        <dbReference type="Pfam" id="PF07999"/>
    </source>
</evidence>
<protein>
    <submittedName>
        <fullName evidence="2">Retrotransposon hot spot protein</fullName>
    </submittedName>
</protein>
<dbReference type="AlphaFoldDB" id="A0A3L6LHD5"/>
<feature type="domain" description="Retrotransposon hot spot protein,C-terminal" evidence="1">
    <location>
        <begin position="12"/>
        <end position="123"/>
    </location>
</feature>